<feature type="region of interest" description="Disordered" evidence="1">
    <location>
        <begin position="146"/>
        <end position="169"/>
    </location>
</feature>
<evidence type="ECO:0000313" key="4">
    <source>
        <dbReference type="Proteomes" id="UP001165405"/>
    </source>
</evidence>
<dbReference type="Pfam" id="PF02557">
    <property type="entry name" value="VanY"/>
    <property type="match status" value="1"/>
</dbReference>
<dbReference type="InterPro" id="IPR009045">
    <property type="entry name" value="Zn_M74/Hedgehog-like"/>
</dbReference>
<dbReference type="InterPro" id="IPR052179">
    <property type="entry name" value="DD-CPase-like"/>
</dbReference>
<dbReference type="PANTHER" id="PTHR34385:SF1">
    <property type="entry name" value="PEPTIDOGLYCAN L-ALANYL-D-GLUTAMATE ENDOPEPTIDASE CWLK"/>
    <property type="match status" value="1"/>
</dbReference>
<keyword evidence="3" id="KW-0645">Protease</keyword>
<proteinExistence type="predicted"/>
<dbReference type="SUPFAM" id="SSF55166">
    <property type="entry name" value="Hedgehog/DD-peptidase"/>
    <property type="match status" value="1"/>
</dbReference>
<sequence>MPRSGIGRAQKRREPRAAFWQRTGSTRHGRPLTRRSSLAVAAVLATMALTASAGDGLAPGSTSTRYAALPVTPSAAPTATPSPTVVPAVEASTEVATAVQAASEALSEAQYVTTEAPVDTAARDQITRATSALRDLVVDARTKPVLHDRTATTPRTGERSPVPEATGPTTTAADAAAAVAETAVAVETGTTPAVPVAPVVEALTVPDEAGEAPDQIRATATGTPEETDPASDIPPTADEAAIAIQEATAALNALLDTTPVAAVSVTPAPPTPEEIAAQRAAAAAAEAQARAARLAELASATAGYANGRIPVALLCELSFAPGERLRCDAADQLERLNVAFAARFGRNLTVVDSYRSYGAQVATKTIKPDLAAVPGTSEHGLGLAVDLSDGLQSYGTAKYEWMRANAPAFGWDNPDWARAAGTKNEPWHWEYDLP</sequence>
<keyword evidence="4" id="KW-1185">Reference proteome</keyword>
<dbReference type="Gene3D" id="3.30.1380.10">
    <property type="match status" value="1"/>
</dbReference>
<evidence type="ECO:0000259" key="2">
    <source>
        <dbReference type="Pfam" id="PF02557"/>
    </source>
</evidence>
<dbReference type="AlphaFoldDB" id="A0AA41QDK3"/>
<dbReference type="PANTHER" id="PTHR34385">
    <property type="entry name" value="D-ALANYL-D-ALANINE CARBOXYPEPTIDASE"/>
    <property type="match status" value="1"/>
</dbReference>
<dbReference type="InterPro" id="IPR003709">
    <property type="entry name" value="VanY-like_core_dom"/>
</dbReference>
<comment type="caution">
    <text evidence="3">The sequence shown here is derived from an EMBL/GenBank/DDBJ whole genome shotgun (WGS) entry which is preliminary data.</text>
</comment>
<accession>A0AA41QDK3</accession>
<reference evidence="3" key="1">
    <citation type="submission" date="2022-01" db="EMBL/GenBank/DDBJ databases">
        <title>Antribacter sp. nov., isolated from Guizhou of China.</title>
        <authorList>
            <person name="Chengliang C."/>
            <person name="Ya Z."/>
        </authorList>
    </citation>
    <scope>NUCLEOTIDE SEQUENCE</scope>
    <source>
        <strain evidence="3">KLBMP 9083</strain>
    </source>
</reference>
<organism evidence="3 4">
    <name type="scientific">Antribacter soli</name>
    <dbReference type="NCBI Taxonomy" id="2910976"/>
    <lineage>
        <taxon>Bacteria</taxon>
        <taxon>Bacillati</taxon>
        <taxon>Actinomycetota</taxon>
        <taxon>Actinomycetes</taxon>
        <taxon>Micrococcales</taxon>
        <taxon>Promicromonosporaceae</taxon>
        <taxon>Antribacter</taxon>
    </lineage>
</organism>
<protein>
    <submittedName>
        <fullName evidence="3">D-alanyl-D-alanine carboxypeptidase family protein</fullName>
    </submittedName>
</protein>
<dbReference type="GO" id="GO:0006508">
    <property type="term" value="P:proteolysis"/>
    <property type="evidence" value="ECO:0007669"/>
    <property type="project" value="InterPro"/>
</dbReference>
<evidence type="ECO:0000256" key="1">
    <source>
        <dbReference type="SAM" id="MobiDB-lite"/>
    </source>
</evidence>
<dbReference type="EMBL" id="JAKGSG010000031">
    <property type="protein sequence ID" value="MCF4121495.1"/>
    <property type="molecule type" value="Genomic_DNA"/>
</dbReference>
<evidence type="ECO:0000313" key="3">
    <source>
        <dbReference type="EMBL" id="MCF4121495.1"/>
    </source>
</evidence>
<keyword evidence="3" id="KW-0121">Carboxypeptidase</keyword>
<dbReference type="CDD" id="cd14814">
    <property type="entry name" value="Peptidase_M15"/>
    <property type="match status" value="1"/>
</dbReference>
<gene>
    <name evidence="3" type="ORF">L1785_10930</name>
</gene>
<keyword evidence="3" id="KW-0378">Hydrolase</keyword>
<dbReference type="RefSeq" id="WP_236089296.1">
    <property type="nucleotide sequence ID" value="NZ_JAKGSG010000031.1"/>
</dbReference>
<name>A0AA41QDK3_9MICO</name>
<dbReference type="GO" id="GO:0004180">
    <property type="term" value="F:carboxypeptidase activity"/>
    <property type="evidence" value="ECO:0007669"/>
    <property type="project" value="UniProtKB-KW"/>
</dbReference>
<dbReference type="Proteomes" id="UP001165405">
    <property type="component" value="Unassembled WGS sequence"/>
</dbReference>
<feature type="domain" description="D-alanyl-D-alanine carboxypeptidase-like core" evidence="2">
    <location>
        <begin position="324"/>
        <end position="431"/>
    </location>
</feature>